<accession>A0AAX3J5B7</accession>
<reference evidence="1 2" key="1">
    <citation type="submission" date="2019-10" db="EMBL/GenBank/DDBJ databases">
        <authorList>
            <person name="Karimi E."/>
        </authorList>
    </citation>
    <scope>NUCLEOTIDE SEQUENCE [LARGE SCALE GENOMIC DNA]</scope>
    <source>
        <strain evidence="1">Pantoea sp. 111</strain>
    </source>
</reference>
<proteinExistence type="predicted"/>
<sequence>MRRTKSLWERMENHAIYHTKSRRKKPKITPSASQVSTFDYVGGLLQAKWNRLRKTR</sequence>
<evidence type="ECO:0000313" key="2">
    <source>
        <dbReference type="Proteomes" id="UP000433737"/>
    </source>
</evidence>
<dbReference type="EMBL" id="CABWMH010000009">
    <property type="protein sequence ID" value="VXB74831.1"/>
    <property type="molecule type" value="Genomic_DNA"/>
</dbReference>
<organism evidence="1 2">
    <name type="scientific">Pantoea brenneri</name>
    <dbReference type="NCBI Taxonomy" id="472694"/>
    <lineage>
        <taxon>Bacteria</taxon>
        <taxon>Pseudomonadati</taxon>
        <taxon>Pseudomonadota</taxon>
        <taxon>Gammaproteobacteria</taxon>
        <taxon>Enterobacterales</taxon>
        <taxon>Erwiniaceae</taxon>
        <taxon>Pantoea</taxon>
    </lineage>
</organism>
<dbReference type="AlphaFoldDB" id="A0AAX3J5B7"/>
<name>A0AAX3J5B7_9GAMM</name>
<dbReference type="InterPro" id="IPR007986">
    <property type="entry name" value="NINE"/>
</dbReference>
<dbReference type="RefSeq" id="WP_159223518.1">
    <property type="nucleotide sequence ID" value="NZ_DALYNK010000015.1"/>
</dbReference>
<comment type="caution">
    <text evidence="1">The sequence shown here is derived from an EMBL/GenBank/DDBJ whole genome shotgun (WGS) entry which is preliminary data.</text>
</comment>
<evidence type="ECO:0000313" key="1">
    <source>
        <dbReference type="EMBL" id="VXB74831.1"/>
    </source>
</evidence>
<gene>
    <name evidence="1" type="ORF">PANT111_170179</name>
</gene>
<protein>
    <submittedName>
        <fullName evidence="1">NinE family protein</fullName>
    </submittedName>
</protein>
<dbReference type="Proteomes" id="UP000433737">
    <property type="component" value="Unassembled WGS sequence"/>
</dbReference>
<dbReference type="Pfam" id="PF05322">
    <property type="entry name" value="NinE"/>
    <property type="match status" value="1"/>
</dbReference>